<comment type="caution">
    <text evidence="2">The sequence shown here is derived from an EMBL/GenBank/DDBJ whole genome shotgun (WGS) entry which is preliminary data.</text>
</comment>
<evidence type="ECO:0000313" key="2">
    <source>
        <dbReference type="EMBL" id="MBM7622077.1"/>
    </source>
</evidence>
<dbReference type="InterPro" id="IPR029044">
    <property type="entry name" value="Nucleotide-diphossugar_trans"/>
</dbReference>
<dbReference type="InterPro" id="IPR050834">
    <property type="entry name" value="Glycosyltransf_2"/>
</dbReference>
<dbReference type="EMBL" id="JAFBED010000013">
    <property type="protein sequence ID" value="MBM7622077.1"/>
    <property type="molecule type" value="Genomic_DNA"/>
</dbReference>
<organism evidence="2 3">
    <name type="scientific">Sutcliffiella tianshenii</name>
    <dbReference type="NCBI Taxonomy" id="1463404"/>
    <lineage>
        <taxon>Bacteria</taxon>
        <taxon>Bacillati</taxon>
        <taxon>Bacillota</taxon>
        <taxon>Bacilli</taxon>
        <taxon>Bacillales</taxon>
        <taxon>Bacillaceae</taxon>
        <taxon>Sutcliffiella</taxon>
    </lineage>
</organism>
<dbReference type="RefSeq" id="WP_204419323.1">
    <property type="nucleotide sequence ID" value="NZ_JAFBED010000013.1"/>
</dbReference>
<proteinExistence type="predicted"/>
<accession>A0ABS2P539</accession>
<feature type="domain" description="Glycosyltransferase 2-like" evidence="1">
    <location>
        <begin position="6"/>
        <end position="157"/>
    </location>
</feature>
<keyword evidence="3" id="KW-1185">Reference proteome</keyword>
<dbReference type="InterPro" id="IPR001173">
    <property type="entry name" value="Glyco_trans_2-like"/>
</dbReference>
<evidence type="ECO:0000313" key="3">
    <source>
        <dbReference type="Proteomes" id="UP000737402"/>
    </source>
</evidence>
<protein>
    <submittedName>
        <fullName evidence="2">Spore maturation protein CgeD</fullName>
    </submittedName>
</protein>
<evidence type="ECO:0000259" key="1">
    <source>
        <dbReference type="Pfam" id="PF00535"/>
    </source>
</evidence>
<reference evidence="2 3" key="1">
    <citation type="submission" date="2021-01" db="EMBL/GenBank/DDBJ databases">
        <title>Genomic Encyclopedia of Type Strains, Phase IV (KMG-IV): sequencing the most valuable type-strain genomes for metagenomic binning, comparative biology and taxonomic classification.</title>
        <authorList>
            <person name="Goeker M."/>
        </authorList>
    </citation>
    <scope>NUCLEOTIDE SEQUENCE [LARGE SCALE GENOMIC DNA]</scope>
    <source>
        <strain evidence="2 3">DSM 25879</strain>
    </source>
</reference>
<dbReference type="Pfam" id="PF00535">
    <property type="entry name" value="Glycos_transf_2"/>
    <property type="match status" value="1"/>
</dbReference>
<dbReference type="CDD" id="cd00761">
    <property type="entry name" value="Glyco_tranf_GTA_type"/>
    <property type="match status" value="1"/>
</dbReference>
<dbReference type="Proteomes" id="UP000737402">
    <property type="component" value="Unassembled WGS sequence"/>
</dbReference>
<name>A0ABS2P539_9BACI</name>
<gene>
    <name evidence="2" type="ORF">JOC95_003987</name>
</gene>
<dbReference type="SUPFAM" id="SSF53448">
    <property type="entry name" value="Nucleotide-diphospho-sugar transferases"/>
    <property type="match status" value="1"/>
</dbReference>
<dbReference type="Gene3D" id="3.90.550.10">
    <property type="entry name" value="Spore Coat Polysaccharide Biosynthesis Protein SpsA, Chain A"/>
    <property type="match status" value="1"/>
</dbReference>
<dbReference type="PANTHER" id="PTHR43685:SF2">
    <property type="entry name" value="GLYCOSYLTRANSFERASE 2-LIKE DOMAIN-CONTAINING PROTEIN"/>
    <property type="match status" value="1"/>
</dbReference>
<sequence length="422" mass="50036">MTPKVSIILTSYNKPEYIKNSIESVLNQTYRNWELFIMDDNSDRKTVEIIKLYLSDKRIKYHNSLIKNEDRYKTTRYATLINDALSKTSGKYITYLTDDNIYLPSRLEIMINLLESNDDIDIVYSNQKVIYVDEQRKIQKEYIRETQGVLTKAEGLVDHCSIMHSKKIAEKVYNRFGKYWDDDFVHWNHGDAAFWKRLTLFNSFHPINIILDIAYKDYYSFQNLYEHLPKHIPDGVLVKGPSTSIYLIQNQRRRRVCEEVFSRLKYKEKDIVNIPDPFIYKYLEDSPLNIRIFDSLPFPSHRLIKSKQNPTIFLIQNNKKHPILNPDAFGDYKFDWQDIVEVDDKVISRFPEGNPITELNSNISFLPEGVLYSFDSNFYIFINNQLHRIKKDIAIKLKMPVHEPVLLDSRIILRMYKGQDIS</sequence>
<dbReference type="PANTHER" id="PTHR43685">
    <property type="entry name" value="GLYCOSYLTRANSFERASE"/>
    <property type="match status" value="1"/>
</dbReference>